<gene>
    <name evidence="1" type="ORF">CRV2_00017301</name>
</gene>
<evidence type="ECO:0000313" key="2">
    <source>
        <dbReference type="Proteomes" id="UP000836387"/>
    </source>
</evidence>
<name>A0ACA9UPZ8_BIOOC</name>
<sequence>MPLKDLRCNNCVERQQGREALTEALLFWFRWLNYVEGDFAGYKEQIEDIFRENKGDDDLLDHGTVAVLRTQAAQFRELWRRMKHANPVLADEIRDDDYICLWMDDFSESEAEWAWLIACLEKVEENPGLLADWALTQNAGSLECWA</sequence>
<keyword evidence="2" id="KW-1185">Reference proteome</keyword>
<evidence type="ECO:0000313" key="1">
    <source>
        <dbReference type="EMBL" id="CAG9955511.1"/>
    </source>
</evidence>
<proteinExistence type="predicted"/>
<reference evidence="1" key="1">
    <citation type="submission" date="2020-04" db="EMBL/GenBank/DDBJ databases">
        <authorList>
            <person name="Broberg M."/>
        </authorList>
    </citation>
    <scope>NUCLEOTIDE SEQUENCE</scope>
</reference>
<accession>A0ACA9UPZ8</accession>
<protein>
    <submittedName>
        <fullName evidence="1">Uncharacterized protein</fullName>
    </submittedName>
</protein>
<comment type="caution">
    <text evidence="1">The sequence shown here is derived from an EMBL/GenBank/DDBJ whole genome shotgun (WGS) entry which is preliminary data.</text>
</comment>
<dbReference type="EMBL" id="CADEHS020000596">
    <property type="protein sequence ID" value="CAG9955511.1"/>
    <property type="molecule type" value="Genomic_DNA"/>
</dbReference>
<dbReference type="Proteomes" id="UP000836387">
    <property type="component" value="Unassembled WGS sequence"/>
</dbReference>
<organism evidence="1 2">
    <name type="scientific">Clonostachys rosea f. rosea IK726</name>
    <dbReference type="NCBI Taxonomy" id="1349383"/>
    <lineage>
        <taxon>Eukaryota</taxon>
        <taxon>Fungi</taxon>
        <taxon>Dikarya</taxon>
        <taxon>Ascomycota</taxon>
        <taxon>Pezizomycotina</taxon>
        <taxon>Sordariomycetes</taxon>
        <taxon>Hypocreomycetidae</taxon>
        <taxon>Hypocreales</taxon>
        <taxon>Bionectriaceae</taxon>
        <taxon>Clonostachys</taxon>
    </lineage>
</organism>
<reference evidence="1" key="2">
    <citation type="submission" date="2021-10" db="EMBL/GenBank/DDBJ databases">
        <authorList>
            <person name="Piombo E."/>
        </authorList>
    </citation>
    <scope>NUCLEOTIDE SEQUENCE</scope>
</reference>